<keyword evidence="1" id="KW-0812">Transmembrane</keyword>
<accession>A0A1M5C670</accession>
<evidence type="ECO:0000313" key="3">
    <source>
        <dbReference type="Proteomes" id="UP000183945"/>
    </source>
</evidence>
<proteinExistence type="predicted"/>
<keyword evidence="3" id="KW-1185">Reference proteome</keyword>
<organism evidence="2 3">
    <name type="scientific">Salegentibacter echinorum</name>
    <dbReference type="NCBI Taxonomy" id="1073325"/>
    <lineage>
        <taxon>Bacteria</taxon>
        <taxon>Pseudomonadati</taxon>
        <taxon>Bacteroidota</taxon>
        <taxon>Flavobacteriia</taxon>
        <taxon>Flavobacteriales</taxon>
        <taxon>Flavobacteriaceae</taxon>
        <taxon>Salegentibacter</taxon>
    </lineage>
</organism>
<protein>
    <submittedName>
        <fullName evidence="2">Uncharacterized protein</fullName>
    </submittedName>
</protein>
<dbReference type="RefSeq" id="WP_072876084.1">
    <property type="nucleotide sequence ID" value="NZ_FQVT01000001.1"/>
</dbReference>
<evidence type="ECO:0000313" key="2">
    <source>
        <dbReference type="EMBL" id="SHF50239.1"/>
    </source>
</evidence>
<sequence>MAEIKIEKKKPIWPWILIIVLVILALLYFLVFADNDADDDFSDTDDMEQVETRDSLEIEGNQENTDTWENEQLNDSLSGGFASLSSAYYAAIEDDDKLGSDSTYTNNALLKLVDAVNAKALEYDLDSNLDQIRKEVMNTSENTKSISSEKIKNTGDKVIEALEELQQKEFPQLSEQIEAAKKSLSAIETDKEMSNQQDEIEAFFDKTADVLRKMN</sequence>
<dbReference type="Proteomes" id="UP000183945">
    <property type="component" value="Unassembled WGS sequence"/>
</dbReference>
<keyword evidence="1" id="KW-0472">Membrane</keyword>
<reference evidence="3" key="1">
    <citation type="submission" date="2016-11" db="EMBL/GenBank/DDBJ databases">
        <authorList>
            <person name="Varghese N."/>
            <person name="Submissions S."/>
        </authorList>
    </citation>
    <scope>NUCLEOTIDE SEQUENCE [LARGE SCALE GENOMIC DNA]</scope>
    <source>
        <strain evidence="3">DSM 24579</strain>
    </source>
</reference>
<dbReference type="EMBL" id="FQVT01000001">
    <property type="protein sequence ID" value="SHF50239.1"/>
    <property type="molecule type" value="Genomic_DNA"/>
</dbReference>
<evidence type="ECO:0000256" key="1">
    <source>
        <dbReference type="SAM" id="Phobius"/>
    </source>
</evidence>
<gene>
    <name evidence="2" type="ORF">SAMN05444483_101361</name>
</gene>
<name>A0A1M5C670_SALEC</name>
<keyword evidence="1" id="KW-1133">Transmembrane helix</keyword>
<feature type="transmembrane region" description="Helical" evidence="1">
    <location>
        <begin position="12"/>
        <end position="33"/>
    </location>
</feature>
<dbReference type="OrthoDB" id="952668at2"/>
<dbReference type="AlphaFoldDB" id="A0A1M5C670"/>